<proteinExistence type="inferred from homology"/>
<dbReference type="GO" id="GO:0005829">
    <property type="term" value="C:cytosol"/>
    <property type="evidence" value="ECO:0007669"/>
    <property type="project" value="TreeGrafter"/>
</dbReference>
<feature type="domain" description="Radical SAM core" evidence="11">
    <location>
        <begin position="137"/>
        <end position="367"/>
    </location>
</feature>
<protein>
    <recommendedName>
        <fullName evidence="8">Ribosomal protein uS12 methylthiotransferase RimO</fullName>
        <shortName evidence="8">uS12 MTTase</shortName>
        <shortName evidence="8">uS12 methylthiotransferase</shortName>
        <ecNumber evidence="8">2.8.4.4</ecNumber>
    </recommendedName>
    <alternativeName>
        <fullName evidence="8">Ribosomal protein uS12 (aspartate-C(3))-methylthiotransferase</fullName>
    </alternativeName>
    <alternativeName>
        <fullName evidence="8">Ribosome maturation factor RimO</fullName>
    </alternativeName>
</protein>
<keyword evidence="12" id="KW-0689">Ribosomal protein</keyword>
<evidence type="ECO:0000256" key="8">
    <source>
        <dbReference type="HAMAP-Rule" id="MF_01865"/>
    </source>
</evidence>
<evidence type="ECO:0000259" key="10">
    <source>
        <dbReference type="PROSITE" id="PS51449"/>
    </source>
</evidence>
<dbReference type="SFLD" id="SFLDS00029">
    <property type="entry name" value="Radical_SAM"/>
    <property type="match status" value="1"/>
</dbReference>
<dbReference type="PROSITE" id="PS51449">
    <property type="entry name" value="MTTASE_N"/>
    <property type="match status" value="1"/>
</dbReference>
<keyword evidence="5 8" id="KW-0479">Metal-binding</keyword>
<dbReference type="InterPro" id="IPR023404">
    <property type="entry name" value="rSAM_horseshoe"/>
</dbReference>
<comment type="subcellular location">
    <subcellularLocation>
        <location evidence="8">Cytoplasm</location>
    </subcellularLocation>
</comment>
<evidence type="ECO:0000256" key="2">
    <source>
        <dbReference type="ARBA" id="ARBA00022490"/>
    </source>
</evidence>
<keyword evidence="3 8" id="KW-0808">Transferase</keyword>
<dbReference type="PROSITE" id="PS01278">
    <property type="entry name" value="MTTASE_RADICAL"/>
    <property type="match status" value="1"/>
</dbReference>
<dbReference type="GO" id="GO:0103039">
    <property type="term" value="F:protein methylthiotransferase activity"/>
    <property type="evidence" value="ECO:0007669"/>
    <property type="project" value="UniProtKB-EC"/>
</dbReference>
<comment type="catalytic activity">
    <reaction evidence="8">
        <text>L-aspartate(89)-[ribosomal protein uS12]-hydrogen + (sulfur carrier)-SH + AH2 + 2 S-adenosyl-L-methionine = 3-methylsulfanyl-L-aspartate(89)-[ribosomal protein uS12]-hydrogen + (sulfur carrier)-H + 5'-deoxyadenosine + L-methionine + A + S-adenosyl-L-homocysteine + 2 H(+)</text>
        <dbReference type="Rhea" id="RHEA:37087"/>
        <dbReference type="Rhea" id="RHEA-COMP:10460"/>
        <dbReference type="Rhea" id="RHEA-COMP:10461"/>
        <dbReference type="Rhea" id="RHEA-COMP:14737"/>
        <dbReference type="Rhea" id="RHEA-COMP:14739"/>
        <dbReference type="ChEBI" id="CHEBI:13193"/>
        <dbReference type="ChEBI" id="CHEBI:15378"/>
        <dbReference type="ChEBI" id="CHEBI:17319"/>
        <dbReference type="ChEBI" id="CHEBI:17499"/>
        <dbReference type="ChEBI" id="CHEBI:29917"/>
        <dbReference type="ChEBI" id="CHEBI:29961"/>
        <dbReference type="ChEBI" id="CHEBI:57844"/>
        <dbReference type="ChEBI" id="CHEBI:57856"/>
        <dbReference type="ChEBI" id="CHEBI:59789"/>
        <dbReference type="ChEBI" id="CHEBI:64428"/>
        <dbReference type="ChEBI" id="CHEBI:73599"/>
        <dbReference type="EC" id="2.8.4.4"/>
    </reaction>
</comment>
<evidence type="ECO:0000256" key="3">
    <source>
        <dbReference type="ARBA" id="ARBA00022679"/>
    </source>
</evidence>
<dbReference type="SMART" id="SM00729">
    <property type="entry name" value="Elp3"/>
    <property type="match status" value="1"/>
</dbReference>
<dbReference type="AlphaFoldDB" id="A0A098S1W3"/>
<dbReference type="Gene3D" id="3.40.50.12160">
    <property type="entry name" value="Methylthiotransferase, N-terminal domain"/>
    <property type="match status" value="1"/>
</dbReference>
<dbReference type="Pfam" id="PF00919">
    <property type="entry name" value="UPF0004"/>
    <property type="match status" value="1"/>
</dbReference>
<feature type="binding site" evidence="8">
    <location>
        <position position="90"/>
    </location>
    <ligand>
        <name>[4Fe-4S] cluster</name>
        <dbReference type="ChEBI" id="CHEBI:49883"/>
        <label>1</label>
    </ligand>
</feature>
<dbReference type="InterPro" id="IPR058240">
    <property type="entry name" value="rSAM_sf"/>
</dbReference>
<dbReference type="GO" id="GO:0005840">
    <property type="term" value="C:ribosome"/>
    <property type="evidence" value="ECO:0007669"/>
    <property type="project" value="UniProtKB-KW"/>
</dbReference>
<dbReference type="HAMAP" id="MF_01865">
    <property type="entry name" value="MTTase_RimO"/>
    <property type="match status" value="1"/>
</dbReference>
<sequence length="437" mass="49998">MKTKTLKQDKVNVITLGCSKNLVDSENIITQLRGNDYEVVHDSNDEDANVVIVNTCGFIDLAKEESVNTILDYAEIKKQGGIDKLYVTGCLSQRYKDDLEQEIPEVDAYFGTLELPGLLAKLNADYKHELIGERITTTPQHYAYLKISEGCNRTCAFCAIPLMRGKHVSKPIEALVEEAKNLARFGVKELMLIAQELTYYGLDIYKKRELPRLLHALADVEGIEWIRLHYAYPSKFPTEIFDVMASRPEICNYLDMPLQHANNAVLDRMRRQITREETVELVRTAREKVPDLTLRTTLLVGFPGETEEEFQDLCDFVEEMRFDRLGVFQYSHEESTIAYELEDNVPAETKAERANRIMEIQQAISETKNQEKVGQTLKVLFDRKEGEFFVGRTEGDSPEVDNEVLVKAAEYYVRVGDFAEVRITEATDYDLFGEVVE</sequence>
<dbReference type="InterPro" id="IPR020612">
    <property type="entry name" value="Methylthiotransferase_CS"/>
</dbReference>
<evidence type="ECO:0000259" key="9">
    <source>
        <dbReference type="PROSITE" id="PS50926"/>
    </source>
</evidence>
<evidence type="ECO:0000256" key="7">
    <source>
        <dbReference type="ARBA" id="ARBA00023014"/>
    </source>
</evidence>
<keyword evidence="12" id="KW-0687">Ribonucleoprotein</keyword>
<dbReference type="InterPro" id="IPR038135">
    <property type="entry name" value="Methylthiotransferase_N_sf"/>
</dbReference>
<dbReference type="InterPro" id="IPR006638">
    <property type="entry name" value="Elp3/MiaA/NifB-like_rSAM"/>
</dbReference>
<evidence type="ECO:0000256" key="5">
    <source>
        <dbReference type="ARBA" id="ARBA00022723"/>
    </source>
</evidence>
<dbReference type="RefSeq" id="WP_044226200.1">
    <property type="nucleotide sequence ID" value="NZ_JBKAGJ010000002.1"/>
</dbReference>
<evidence type="ECO:0000313" key="12">
    <source>
        <dbReference type="EMBL" id="KGE86130.1"/>
    </source>
</evidence>
<evidence type="ECO:0000256" key="1">
    <source>
        <dbReference type="ARBA" id="ARBA00022485"/>
    </source>
</evidence>
<gene>
    <name evidence="8" type="primary">rimO</name>
    <name evidence="12" type="ORF">IX84_23650</name>
</gene>
<keyword evidence="4 8" id="KW-0949">S-adenosyl-L-methionine</keyword>
<dbReference type="PANTHER" id="PTHR43837:SF1">
    <property type="entry name" value="RIBOSOMAL PROTEIN US12 METHYLTHIOTRANSFERASE RIMO"/>
    <property type="match status" value="1"/>
</dbReference>
<reference evidence="12 13" key="1">
    <citation type="journal article" date="2014" name="Int. J. Syst. Evol. Microbiol.">
        <title>Phaeodactylibacter xiamenensis gen. nov., sp. nov., a member of the family Saprospiraceae isolated from the marine alga Phaeodactylum tricornutum.</title>
        <authorList>
            <person name="Chen Z.Jr."/>
            <person name="Lei X."/>
            <person name="Lai Q."/>
            <person name="Li Y."/>
            <person name="Zhang B."/>
            <person name="Zhang J."/>
            <person name="Zhang H."/>
            <person name="Yang L."/>
            <person name="Zheng W."/>
            <person name="Tian Y."/>
            <person name="Yu Z."/>
            <person name="Xu H.Jr."/>
            <person name="Zheng T."/>
        </authorList>
    </citation>
    <scope>NUCLEOTIDE SEQUENCE [LARGE SCALE GENOMIC DNA]</scope>
    <source>
        <strain evidence="12 13">KD52</strain>
    </source>
</reference>
<dbReference type="SUPFAM" id="SSF102114">
    <property type="entry name" value="Radical SAM enzymes"/>
    <property type="match status" value="1"/>
</dbReference>
<dbReference type="Gene3D" id="3.80.30.20">
    <property type="entry name" value="tm_1862 like domain"/>
    <property type="match status" value="1"/>
</dbReference>
<name>A0A098S1W3_9BACT</name>
<dbReference type="PROSITE" id="PS50926">
    <property type="entry name" value="TRAM"/>
    <property type="match status" value="1"/>
</dbReference>
<dbReference type="Pfam" id="PF04055">
    <property type="entry name" value="Radical_SAM"/>
    <property type="match status" value="1"/>
</dbReference>
<dbReference type="SFLD" id="SFLDG01061">
    <property type="entry name" value="methylthiotransferase"/>
    <property type="match status" value="1"/>
</dbReference>
<dbReference type="InterPro" id="IPR013848">
    <property type="entry name" value="Methylthiotransferase_N"/>
</dbReference>
<feature type="binding site" evidence="8">
    <location>
        <position position="18"/>
    </location>
    <ligand>
        <name>[4Fe-4S] cluster</name>
        <dbReference type="ChEBI" id="CHEBI:49883"/>
        <label>1</label>
    </ligand>
</feature>
<dbReference type="InterPro" id="IPR007197">
    <property type="entry name" value="rSAM"/>
</dbReference>
<dbReference type="Pfam" id="PF18693">
    <property type="entry name" value="TRAM_2"/>
    <property type="match status" value="1"/>
</dbReference>
<keyword evidence="1 8" id="KW-0004">4Fe-4S</keyword>
<feature type="domain" description="TRAM" evidence="9">
    <location>
        <begin position="370"/>
        <end position="437"/>
    </location>
</feature>
<dbReference type="PROSITE" id="PS51918">
    <property type="entry name" value="RADICAL_SAM"/>
    <property type="match status" value="1"/>
</dbReference>
<feature type="binding site" evidence="8">
    <location>
        <position position="158"/>
    </location>
    <ligand>
        <name>[4Fe-4S] cluster</name>
        <dbReference type="ChEBI" id="CHEBI:49883"/>
        <label>2</label>
        <note>4Fe-4S-S-AdoMet</note>
    </ligand>
</feature>
<dbReference type="EMBL" id="JPOS01000082">
    <property type="protein sequence ID" value="KGE86130.1"/>
    <property type="molecule type" value="Genomic_DNA"/>
</dbReference>
<dbReference type="InterPro" id="IPR012340">
    <property type="entry name" value="NA-bd_OB-fold"/>
</dbReference>
<evidence type="ECO:0000256" key="4">
    <source>
        <dbReference type="ARBA" id="ARBA00022691"/>
    </source>
</evidence>
<dbReference type="SFLD" id="SFLDF00274">
    <property type="entry name" value="ribosomal_protein_S12_methylth"/>
    <property type="match status" value="1"/>
</dbReference>
<dbReference type="OrthoDB" id="9805215at2"/>
<keyword evidence="6 8" id="KW-0408">Iron</keyword>
<feature type="binding site" evidence="8">
    <location>
        <position position="151"/>
    </location>
    <ligand>
        <name>[4Fe-4S] cluster</name>
        <dbReference type="ChEBI" id="CHEBI:49883"/>
        <label>2</label>
        <note>4Fe-4S-S-AdoMet</note>
    </ligand>
</feature>
<keyword evidence="13" id="KW-1185">Reference proteome</keyword>
<evidence type="ECO:0000259" key="11">
    <source>
        <dbReference type="PROSITE" id="PS51918"/>
    </source>
</evidence>
<feature type="binding site" evidence="8">
    <location>
        <position position="155"/>
    </location>
    <ligand>
        <name>[4Fe-4S] cluster</name>
        <dbReference type="ChEBI" id="CHEBI:49883"/>
        <label>2</label>
        <note>4Fe-4S-S-AdoMet</note>
    </ligand>
</feature>
<comment type="similarity">
    <text evidence="8">Belongs to the methylthiotransferase family. RimO subfamily.</text>
</comment>
<comment type="caution">
    <text evidence="12">The sequence shown here is derived from an EMBL/GenBank/DDBJ whole genome shotgun (WGS) entry which is preliminary data.</text>
</comment>
<feature type="binding site" evidence="8">
    <location>
        <position position="56"/>
    </location>
    <ligand>
        <name>[4Fe-4S] cluster</name>
        <dbReference type="ChEBI" id="CHEBI:49883"/>
        <label>1</label>
    </ligand>
</feature>
<evidence type="ECO:0000313" key="13">
    <source>
        <dbReference type="Proteomes" id="UP000029736"/>
    </source>
</evidence>
<dbReference type="GO" id="GO:0051539">
    <property type="term" value="F:4 iron, 4 sulfur cluster binding"/>
    <property type="evidence" value="ECO:0007669"/>
    <property type="project" value="UniProtKB-UniRule"/>
</dbReference>
<dbReference type="FunFam" id="3.80.30.20:FF:000001">
    <property type="entry name" value="tRNA-2-methylthio-N(6)-dimethylallyladenosine synthase 2"/>
    <property type="match status" value="1"/>
</dbReference>
<dbReference type="InterPro" id="IPR005840">
    <property type="entry name" value="Ribosomal_uS12_MeSTrfase_RimO"/>
</dbReference>
<dbReference type="Proteomes" id="UP000029736">
    <property type="component" value="Unassembled WGS sequence"/>
</dbReference>
<keyword evidence="7 8" id="KW-0411">Iron-sulfur</keyword>
<dbReference type="GO" id="GO:0006400">
    <property type="term" value="P:tRNA modification"/>
    <property type="evidence" value="ECO:0007669"/>
    <property type="project" value="InterPro"/>
</dbReference>
<dbReference type="GO" id="GO:0035599">
    <property type="term" value="F:aspartic acid methylthiotransferase activity"/>
    <property type="evidence" value="ECO:0007669"/>
    <property type="project" value="TreeGrafter"/>
</dbReference>
<dbReference type="GO" id="GO:0046872">
    <property type="term" value="F:metal ion binding"/>
    <property type="evidence" value="ECO:0007669"/>
    <property type="project" value="UniProtKB-KW"/>
</dbReference>
<keyword evidence="2 8" id="KW-0963">Cytoplasm</keyword>
<dbReference type="EC" id="2.8.4.4" evidence="8"/>
<comment type="cofactor">
    <cofactor evidence="8">
        <name>[4Fe-4S] cluster</name>
        <dbReference type="ChEBI" id="CHEBI:49883"/>
    </cofactor>
    <text evidence="8">Binds 2 [4Fe-4S] clusters. One cluster is coordinated with 3 cysteines and an exchangeable S-adenosyl-L-methionine.</text>
</comment>
<dbReference type="NCBIfam" id="TIGR00089">
    <property type="entry name" value="MiaB/RimO family radical SAM methylthiotransferase"/>
    <property type="match status" value="1"/>
</dbReference>
<evidence type="ECO:0000256" key="6">
    <source>
        <dbReference type="ARBA" id="ARBA00023004"/>
    </source>
</evidence>
<dbReference type="NCBIfam" id="TIGR01125">
    <property type="entry name" value="30S ribosomal protein S12 methylthiotransferase RimO"/>
    <property type="match status" value="1"/>
</dbReference>
<dbReference type="SFLD" id="SFLDG01082">
    <property type="entry name" value="B12-binding_domain_containing"/>
    <property type="match status" value="1"/>
</dbReference>
<dbReference type="PANTHER" id="PTHR43837">
    <property type="entry name" value="RIBOSOMAL PROTEIN S12 METHYLTHIOTRANSFERASE RIMO"/>
    <property type="match status" value="1"/>
</dbReference>
<organism evidence="12 13">
    <name type="scientific">Phaeodactylibacter xiamenensis</name>
    <dbReference type="NCBI Taxonomy" id="1524460"/>
    <lineage>
        <taxon>Bacteria</taxon>
        <taxon>Pseudomonadati</taxon>
        <taxon>Bacteroidota</taxon>
        <taxon>Saprospiria</taxon>
        <taxon>Saprospirales</taxon>
        <taxon>Haliscomenobacteraceae</taxon>
        <taxon>Phaeodactylibacter</taxon>
    </lineage>
</organism>
<dbReference type="CDD" id="cd01335">
    <property type="entry name" value="Radical_SAM"/>
    <property type="match status" value="1"/>
</dbReference>
<dbReference type="Gene3D" id="2.40.50.140">
    <property type="entry name" value="Nucleic acid-binding proteins"/>
    <property type="match status" value="1"/>
</dbReference>
<comment type="function">
    <text evidence="8">Catalyzes the methylthiolation of an aspartic acid residue of ribosomal protein uS12.</text>
</comment>
<dbReference type="InterPro" id="IPR002792">
    <property type="entry name" value="TRAM_dom"/>
</dbReference>
<feature type="domain" description="MTTase N-terminal" evidence="10">
    <location>
        <begin position="9"/>
        <end position="127"/>
    </location>
</feature>
<dbReference type="InterPro" id="IPR005839">
    <property type="entry name" value="Methylthiotransferase"/>
</dbReference>
<dbReference type="STRING" id="1524460.IX84_23650"/>
<accession>A0A098S1W3</accession>